<keyword evidence="16" id="KW-1185">Reference proteome</keyword>
<feature type="domain" description="TonB-dependent receptor-like beta-barrel" evidence="11">
    <location>
        <begin position="393"/>
        <end position="865"/>
    </location>
</feature>
<dbReference type="Pfam" id="PF00593">
    <property type="entry name" value="TonB_dep_Rec_b-barrel"/>
    <property type="match status" value="1"/>
</dbReference>
<keyword evidence="7 8" id="KW-0998">Cell outer membrane</keyword>
<proteinExistence type="inferred from homology"/>
<feature type="chain" id="PRO_5044605796" evidence="10">
    <location>
        <begin position="22"/>
        <end position="911"/>
    </location>
</feature>
<protein>
    <submittedName>
        <fullName evidence="13">Iron complex outermembrane receptor protein</fullName>
    </submittedName>
    <submittedName>
        <fullName evidence="14">TonB-dependent receptor</fullName>
    </submittedName>
</protein>
<evidence type="ECO:0000256" key="7">
    <source>
        <dbReference type="ARBA" id="ARBA00023237"/>
    </source>
</evidence>
<keyword evidence="3 8" id="KW-1134">Transmembrane beta strand</keyword>
<keyword evidence="4 8" id="KW-0812">Transmembrane</keyword>
<organism evidence="13 15">
    <name type="scientific">Pedobacter alluvionis</name>
    <dbReference type="NCBI Taxonomy" id="475253"/>
    <lineage>
        <taxon>Bacteria</taxon>
        <taxon>Pseudomonadati</taxon>
        <taxon>Bacteroidota</taxon>
        <taxon>Sphingobacteriia</taxon>
        <taxon>Sphingobacteriales</taxon>
        <taxon>Sphingobacteriaceae</taxon>
        <taxon>Pedobacter</taxon>
    </lineage>
</organism>
<gene>
    <name evidence="13" type="ORF">BCL90_0702</name>
    <name evidence="14" type="ORF">E3V97_11750</name>
</gene>
<reference evidence="14 16" key="2">
    <citation type="submission" date="2019-03" db="EMBL/GenBank/DDBJ databases">
        <authorList>
            <person name="He R.-H."/>
        </authorList>
    </citation>
    <scope>NUCLEOTIDE SEQUENCE [LARGE SCALE GENOMIC DNA]</scope>
    <source>
        <strain evidence="14 16">DSM 19624</strain>
    </source>
</reference>
<evidence type="ECO:0000313" key="15">
    <source>
        <dbReference type="Proteomes" id="UP000273898"/>
    </source>
</evidence>
<comment type="similarity">
    <text evidence="8 9">Belongs to the TonB-dependent receptor family.</text>
</comment>
<evidence type="ECO:0000256" key="10">
    <source>
        <dbReference type="SAM" id="SignalP"/>
    </source>
</evidence>
<evidence type="ECO:0000313" key="16">
    <source>
        <dbReference type="Proteomes" id="UP000297429"/>
    </source>
</evidence>
<keyword evidence="13" id="KW-0675">Receptor</keyword>
<accession>A0A497Y8Y7</accession>
<dbReference type="RefSeq" id="WP_121282611.1">
    <property type="nucleotide sequence ID" value="NZ_RCCK01000010.1"/>
</dbReference>
<evidence type="ECO:0000256" key="2">
    <source>
        <dbReference type="ARBA" id="ARBA00022448"/>
    </source>
</evidence>
<keyword evidence="10" id="KW-0732">Signal</keyword>
<dbReference type="EMBL" id="SOPX01000002">
    <property type="protein sequence ID" value="TFB31275.1"/>
    <property type="molecule type" value="Genomic_DNA"/>
</dbReference>
<dbReference type="InterPro" id="IPR000531">
    <property type="entry name" value="Beta-barrel_TonB"/>
</dbReference>
<dbReference type="Gene3D" id="2.40.170.20">
    <property type="entry name" value="TonB-dependent receptor, beta-barrel domain"/>
    <property type="match status" value="1"/>
</dbReference>
<keyword evidence="5 9" id="KW-0798">TonB box</keyword>
<dbReference type="Pfam" id="PF07715">
    <property type="entry name" value="Plug"/>
    <property type="match status" value="1"/>
</dbReference>
<dbReference type="InterPro" id="IPR012910">
    <property type="entry name" value="Plug_dom"/>
</dbReference>
<dbReference type="InterPro" id="IPR036942">
    <property type="entry name" value="Beta-barrel_TonB_sf"/>
</dbReference>
<feature type="domain" description="TonB-dependent receptor plug" evidence="12">
    <location>
        <begin position="117"/>
        <end position="236"/>
    </location>
</feature>
<evidence type="ECO:0000256" key="6">
    <source>
        <dbReference type="ARBA" id="ARBA00023136"/>
    </source>
</evidence>
<reference evidence="13 15" key="1">
    <citation type="submission" date="2018-10" db="EMBL/GenBank/DDBJ databases">
        <title>Genomic Encyclopedia of Archaeal and Bacterial Type Strains, Phase II (KMG-II): from individual species to whole genera.</title>
        <authorList>
            <person name="Goeker M."/>
        </authorList>
    </citation>
    <scope>NUCLEOTIDE SEQUENCE [LARGE SCALE GENOMIC DNA]</scope>
    <source>
        <strain evidence="13 15">DSM 19624</strain>
    </source>
</reference>
<comment type="subcellular location">
    <subcellularLocation>
        <location evidence="1 8">Cell outer membrane</location>
        <topology evidence="1 8">Multi-pass membrane protein</topology>
    </subcellularLocation>
</comment>
<dbReference type="Gene3D" id="2.170.130.10">
    <property type="entry name" value="TonB-dependent receptor, plug domain"/>
    <property type="match status" value="1"/>
</dbReference>
<dbReference type="Pfam" id="PF13715">
    <property type="entry name" value="CarbopepD_reg_2"/>
    <property type="match status" value="1"/>
</dbReference>
<evidence type="ECO:0000256" key="5">
    <source>
        <dbReference type="ARBA" id="ARBA00023077"/>
    </source>
</evidence>
<keyword evidence="6 8" id="KW-0472">Membrane</keyword>
<dbReference type="InterPro" id="IPR037066">
    <property type="entry name" value="Plug_dom_sf"/>
</dbReference>
<dbReference type="PANTHER" id="PTHR47234">
    <property type="match status" value="1"/>
</dbReference>
<keyword evidence="2 8" id="KW-0813">Transport</keyword>
<evidence type="ECO:0000256" key="3">
    <source>
        <dbReference type="ARBA" id="ARBA00022452"/>
    </source>
</evidence>
<feature type="signal peptide" evidence="10">
    <location>
        <begin position="1"/>
        <end position="21"/>
    </location>
</feature>
<dbReference type="AlphaFoldDB" id="A0A497Y8Y7"/>
<dbReference type="SUPFAM" id="SSF56935">
    <property type="entry name" value="Porins"/>
    <property type="match status" value="1"/>
</dbReference>
<evidence type="ECO:0000256" key="8">
    <source>
        <dbReference type="PROSITE-ProRule" id="PRU01360"/>
    </source>
</evidence>
<evidence type="ECO:0000313" key="13">
    <source>
        <dbReference type="EMBL" id="RLJ79973.1"/>
    </source>
</evidence>
<evidence type="ECO:0000259" key="11">
    <source>
        <dbReference type="Pfam" id="PF00593"/>
    </source>
</evidence>
<evidence type="ECO:0000256" key="1">
    <source>
        <dbReference type="ARBA" id="ARBA00004571"/>
    </source>
</evidence>
<dbReference type="PROSITE" id="PS52016">
    <property type="entry name" value="TONB_DEPENDENT_REC_3"/>
    <property type="match status" value="1"/>
</dbReference>
<dbReference type="InterPro" id="IPR008969">
    <property type="entry name" value="CarboxyPept-like_regulatory"/>
</dbReference>
<dbReference type="OrthoDB" id="9805434at2"/>
<evidence type="ECO:0000256" key="9">
    <source>
        <dbReference type="RuleBase" id="RU003357"/>
    </source>
</evidence>
<dbReference type="Proteomes" id="UP000297429">
    <property type="component" value="Unassembled WGS sequence"/>
</dbReference>
<comment type="caution">
    <text evidence="13">The sequence shown here is derived from an EMBL/GenBank/DDBJ whole genome shotgun (WGS) entry which is preliminary data.</text>
</comment>
<dbReference type="EMBL" id="RCCK01000010">
    <property type="protein sequence ID" value="RLJ79973.1"/>
    <property type="molecule type" value="Genomic_DNA"/>
</dbReference>
<evidence type="ECO:0000256" key="4">
    <source>
        <dbReference type="ARBA" id="ARBA00022692"/>
    </source>
</evidence>
<evidence type="ECO:0000313" key="14">
    <source>
        <dbReference type="EMBL" id="TFB31275.1"/>
    </source>
</evidence>
<dbReference type="InterPro" id="IPR039426">
    <property type="entry name" value="TonB-dep_rcpt-like"/>
</dbReference>
<evidence type="ECO:0000259" key="12">
    <source>
        <dbReference type="Pfam" id="PF07715"/>
    </source>
</evidence>
<dbReference type="Proteomes" id="UP000273898">
    <property type="component" value="Unassembled WGS sequence"/>
</dbReference>
<dbReference type="SUPFAM" id="SSF49464">
    <property type="entry name" value="Carboxypeptidase regulatory domain-like"/>
    <property type="match status" value="1"/>
</dbReference>
<dbReference type="Gene3D" id="2.60.40.1120">
    <property type="entry name" value="Carboxypeptidase-like, regulatory domain"/>
    <property type="match status" value="1"/>
</dbReference>
<sequence>MKKHLFCLLLGLYLLPITSFAQNIIKGKVTTLKGEGIMAASVKEKGTGKGIVTDQNGDFQISVSDKGTLVVSAIGYETREVVTTAGPLTIILSESSQNLGDFVVVGTRGKGRSSILTPVPVDVIKINQVNMPTAKMDLTSILNAASPSFNFNKQSGSDGADQIDLATLRGLGPDQTLVLVNGKRRHQTAFVAVFGTRGRGNSGTDLNAIPESSIDRVEILRDGASAQYGSDAIAGVINLILKKDVGVLSVNTGYSGYYDPRNNTHYAKELGQYRHSGAIDGNAFSLGANYGVALGKNNGFINFSGNFFANGKTFRQNLNTDLSTKDGLPINTVRRSTGDGSVTSGGLMYNMELPIANTKTVIYSFGGGNVKASDAYAYTRNLSERPERFPDGVAGNPILQTTVDGETYFDPIIQTKIQDLSFAAGVKGIWGKDWNWDLSNTLGRNNFHFYGDQTFNASLGAGKTHFDDGGFSFLQNTVNFNLSKAIPTVASGLNLAFGLEHRYENYKIYAGEKDSYSNYNPDKATGSQGFPGYQPGDEVNAGRSNVAAYVDAELDATDKWLIGVAVRAENYNDFGFTSNYKFATRYKLTNNFNVRGSISTGFRAPSLQQINFSNTFTNVQGGKVFEVKIAPNYSPITKAAGIPDLKQEKSVNASLGFSWKPVSEITVTLDGYRINIKDRVVLSGQFDESIPALKPILNQLNVSQAQFFANAVNTTNYGLDLVVDYTKRFDNKSIKVLFTGNLNHLNIDKINIPNALNGSYENQQAFFSDREQAYIKASAPPVKLGLNLDYGFGNWMVGTHFLYYGKISILGYGYANTYPPLVELDNDPSKTVLEQFNYSGKMVTDIYGSYKISKKVTVFFGADNVFNIHPDYGYVQGAKLSAYDGETGGAWDAVQMGFNGRRLFTKLAFNF</sequence>
<dbReference type="PANTHER" id="PTHR47234:SF3">
    <property type="entry name" value="SECRETIN_TONB SHORT N-TERMINAL DOMAIN-CONTAINING PROTEIN"/>
    <property type="match status" value="1"/>
</dbReference>
<name>A0A497Y8Y7_9SPHI</name>
<dbReference type="GO" id="GO:0009279">
    <property type="term" value="C:cell outer membrane"/>
    <property type="evidence" value="ECO:0007669"/>
    <property type="project" value="UniProtKB-SubCell"/>
</dbReference>